<gene>
    <name evidence="3" type="ORF">B0T22DRAFT_520889</name>
</gene>
<feature type="coiled-coil region" evidence="1">
    <location>
        <begin position="712"/>
        <end position="739"/>
    </location>
</feature>
<proteinExistence type="predicted"/>
<dbReference type="AlphaFoldDB" id="A0AAE0X3Q8"/>
<dbReference type="EMBL" id="JAULSO010000004">
    <property type="protein sequence ID" value="KAK3684210.1"/>
    <property type="molecule type" value="Genomic_DNA"/>
</dbReference>
<sequence length="744" mass="80370">MASNSGNSGPAAGPILPRVRSRQNTPPAPASVAESSNSSLPSVHSGGQGHELSLSGDITNTGPGHDHDEQGVGVDTDGPGVAHGDTHGNHEVSCSASTKAVSDNGQAAEPKWRMTPSMMQAYNAMRGPRNEDHDDDSELDPLSLYEKRRKGEFKMNSYRSDPLVGHIERQEEQKMFVKPSASATNSMIADVFNSATGERPQKDDLTRKGVFYYDRPEDFKHLALGSDVEFSYPKLDSHDGYGCHSAWSANYQKKGEEKEDVADFNSDLNDVYQSEGGQALVLRNPTPVTDADHEEDVPSVIRGPVTDIGTKDHVDEGSLTLYLQPSPVGDGNQSNQDPFSALPSPLPAGDAVWEYKDNVDGDDLAEAIWAKDDSAIWGGSTVMGDVPGPSTAGSMPDLSGTGTYMSSTTASFADFMNDIDDLESDDGEGDHNTGRISPCTLAFLAQGARHHTYGAMPKPVVPEDIGSQRPTTPEPESTIAAREQKRLERLNFPKQLKDDDSSMYGTCSFYSVTTNPSLAWSARGVDPEENKKHVDTTFDRMDPAAAQVALVQGGVEIAEPTAPDGDEFYSKDEVTAALTGFDGAMGEGVNAQNLDHFLFVTRDAIAVSQQKEKAMDHTIKYLEKRLDELTDRKEEATQKALLLARKRAKDAGEPYVPPPPPTRGGMIPLPPPGYAPPSSPGAAAAKGARIRAQIARQVRELRHVLGVRSRALERKRETRDELCAAAADLEREIAEALRCERSTL</sequence>
<reference evidence="3" key="1">
    <citation type="journal article" date="2023" name="Mol. Phylogenet. Evol.">
        <title>Genome-scale phylogeny and comparative genomics of the fungal order Sordariales.</title>
        <authorList>
            <person name="Hensen N."/>
            <person name="Bonometti L."/>
            <person name="Westerberg I."/>
            <person name="Brannstrom I.O."/>
            <person name="Guillou S."/>
            <person name="Cros-Aarteil S."/>
            <person name="Calhoun S."/>
            <person name="Haridas S."/>
            <person name="Kuo A."/>
            <person name="Mondo S."/>
            <person name="Pangilinan J."/>
            <person name="Riley R."/>
            <person name="LaButti K."/>
            <person name="Andreopoulos B."/>
            <person name="Lipzen A."/>
            <person name="Chen C."/>
            <person name="Yan M."/>
            <person name="Daum C."/>
            <person name="Ng V."/>
            <person name="Clum A."/>
            <person name="Steindorff A."/>
            <person name="Ohm R.A."/>
            <person name="Martin F."/>
            <person name="Silar P."/>
            <person name="Natvig D.O."/>
            <person name="Lalanne C."/>
            <person name="Gautier V."/>
            <person name="Ament-Velasquez S.L."/>
            <person name="Kruys A."/>
            <person name="Hutchinson M.I."/>
            <person name="Powell A.J."/>
            <person name="Barry K."/>
            <person name="Miller A.N."/>
            <person name="Grigoriev I.V."/>
            <person name="Debuchy R."/>
            <person name="Gladieux P."/>
            <person name="Hiltunen Thoren M."/>
            <person name="Johannesson H."/>
        </authorList>
    </citation>
    <scope>NUCLEOTIDE SEQUENCE</scope>
    <source>
        <strain evidence="3">CBS 314.62</strain>
    </source>
</reference>
<organism evidence="3 4">
    <name type="scientific">Podospora appendiculata</name>
    <dbReference type="NCBI Taxonomy" id="314037"/>
    <lineage>
        <taxon>Eukaryota</taxon>
        <taxon>Fungi</taxon>
        <taxon>Dikarya</taxon>
        <taxon>Ascomycota</taxon>
        <taxon>Pezizomycotina</taxon>
        <taxon>Sordariomycetes</taxon>
        <taxon>Sordariomycetidae</taxon>
        <taxon>Sordariales</taxon>
        <taxon>Podosporaceae</taxon>
        <taxon>Podospora</taxon>
    </lineage>
</organism>
<evidence type="ECO:0000313" key="4">
    <source>
        <dbReference type="Proteomes" id="UP001270362"/>
    </source>
</evidence>
<name>A0AAE0X3Q8_9PEZI</name>
<feature type="compositionally biased region" description="Polar residues" evidence="2">
    <location>
        <begin position="92"/>
        <end position="105"/>
    </location>
</feature>
<dbReference type="Proteomes" id="UP001270362">
    <property type="component" value="Unassembled WGS sequence"/>
</dbReference>
<evidence type="ECO:0000256" key="1">
    <source>
        <dbReference type="SAM" id="Coils"/>
    </source>
</evidence>
<evidence type="ECO:0000313" key="3">
    <source>
        <dbReference type="EMBL" id="KAK3684210.1"/>
    </source>
</evidence>
<feature type="region of interest" description="Disordered" evidence="2">
    <location>
        <begin position="1"/>
        <end position="111"/>
    </location>
</feature>
<accession>A0AAE0X3Q8</accession>
<keyword evidence="4" id="KW-1185">Reference proteome</keyword>
<comment type="caution">
    <text evidence="3">The sequence shown here is derived from an EMBL/GenBank/DDBJ whole genome shotgun (WGS) entry which is preliminary data.</text>
</comment>
<reference evidence="3" key="2">
    <citation type="submission" date="2023-06" db="EMBL/GenBank/DDBJ databases">
        <authorList>
            <consortium name="Lawrence Berkeley National Laboratory"/>
            <person name="Haridas S."/>
            <person name="Hensen N."/>
            <person name="Bonometti L."/>
            <person name="Westerberg I."/>
            <person name="Brannstrom I.O."/>
            <person name="Guillou S."/>
            <person name="Cros-Aarteil S."/>
            <person name="Calhoun S."/>
            <person name="Kuo A."/>
            <person name="Mondo S."/>
            <person name="Pangilinan J."/>
            <person name="Riley R."/>
            <person name="Labutti K."/>
            <person name="Andreopoulos B."/>
            <person name="Lipzen A."/>
            <person name="Chen C."/>
            <person name="Yanf M."/>
            <person name="Daum C."/>
            <person name="Ng V."/>
            <person name="Clum A."/>
            <person name="Steindorff A."/>
            <person name="Ohm R."/>
            <person name="Martin F."/>
            <person name="Silar P."/>
            <person name="Natvig D."/>
            <person name="Lalanne C."/>
            <person name="Gautier V."/>
            <person name="Ament-Velasquez S.L."/>
            <person name="Kruys A."/>
            <person name="Hutchinson M.I."/>
            <person name="Powell A.J."/>
            <person name="Barry K."/>
            <person name="Miller A.N."/>
            <person name="Grigoriev I.V."/>
            <person name="Debuchy R."/>
            <person name="Gladieux P."/>
            <person name="Thoren M.H."/>
            <person name="Johannesson H."/>
        </authorList>
    </citation>
    <scope>NUCLEOTIDE SEQUENCE</scope>
    <source>
        <strain evidence="3">CBS 314.62</strain>
    </source>
</reference>
<feature type="region of interest" description="Disordered" evidence="2">
    <location>
        <begin position="454"/>
        <end position="478"/>
    </location>
</feature>
<protein>
    <submittedName>
        <fullName evidence="3">Uncharacterized protein</fullName>
    </submittedName>
</protein>
<evidence type="ECO:0000256" key="2">
    <source>
        <dbReference type="SAM" id="MobiDB-lite"/>
    </source>
</evidence>
<keyword evidence="1" id="KW-0175">Coiled coil</keyword>
<feature type="compositionally biased region" description="Polar residues" evidence="2">
    <location>
        <begin position="33"/>
        <end position="42"/>
    </location>
</feature>
<feature type="coiled-coil region" evidence="1">
    <location>
        <begin position="619"/>
        <end position="646"/>
    </location>
</feature>